<keyword evidence="4" id="KW-1185">Reference proteome</keyword>
<dbReference type="PANTHER" id="PTHR35565">
    <property type="entry name" value="CYTOPLASMIC PROTEIN-RELATED"/>
    <property type="match status" value="1"/>
</dbReference>
<accession>A0A517P4F8</accession>
<sequence>MSTDAAAAPQQSAAAQTGESSLLDQIIDTGIRPLDDYERTQAKPLVEEFVKTLMTPGVQASKYADKTLQAAIAEIDAKLSAQLNQILHHEAFQKLESSWRGLHYLVQNAETGTSLKIRVLNASKKDLLKDLERASEFDQSALFKAIYTEEYDQFGGSPYGTLIGDYEFGRGAQDMALLERLAEIAAAAHAPFVGAANAGMFGLESFSDIGAPRDLAKIFETPEYTKWRSFRESEDSRYVGLTLPHTLMRVPYGNGESETQVDAFDFQEDIDGRDHSKYLWGNAAWAFAGNLARSFADCGWLATIRGVEGGGKVEGLPVHTFKTDEGDVAAKCPTEVAISDRREKELADLGFMPLLHCKDTDYAAFFSAQSCQKAIKYDRDAANANAALSTALQYIYVTSRFAHYLKCMARDKIGSFMERDECEAWLNRWINNYTLADPSMVGPKGKAERPLKEAQVKVEEIPGKPGHYSARAYMRPHFQLEALSANLSLVADLPGGGK</sequence>
<dbReference type="Pfam" id="PF18945">
    <property type="entry name" value="VipB_2"/>
    <property type="match status" value="1"/>
</dbReference>
<organism evidence="3 4">
    <name type="scientific">Alienimonas californiensis</name>
    <dbReference type="NCBI Taxonomy" id="2527989"/>
    <lineage>
        <taxon>Bacteria</taxon>
        <taxon>Pseudomonadati</taxon>
        <taxon>Planctomycetota</taxon>
        <taxon>Planctomycetia</taxon>
        <taxon>Planctomycetales</taxon>
        <taxon>Planctomycetaceae</taxon>
        <taxon>Alienimonas</taxon>
    </lineage>
</organism>
<dbReference type="NCBIfam" id="TIGR03355">
    <property type="entry name" value="VI_chp_2"/>
    <property type="match status" value="1"/>
</dbReference>
<feature type="domain" description="TssC1 C-terminal" evidence="2">
    <location>
        <begin position="382"/>
        <end position="493"/>
    </location>
</feature>
<dbReference type="PANTHER" id="PTHR35565:SF3">
    <property type="entry name" value="TYPE VI SECRETION SYSTEM SHEATH PROTEIN TSSC1"/>
    <property type="match status" value="1"/>
</dbReference>
<evidence type="ECO:0008006" key="5">
    <source>
        <dbReference type="Google" id="ProtNLM"/>
    </source>
</evidence>
<dbReference type="InterPro" id="IPR010269">
    <property type="entry name" value="T6SS_TssC-like"/>
</dbReference>
<evidence type="ECO:0000313" key="4">
    <source>
        <dbReference type="Proteomes" id="UP000318741"/>
    </source>
</evidence>
<dbReference type="InterPro" id="IPR044031">
    <property type="entry name" value="TssC1_N"/>
</dbReference>
<dbReference type="Proteomes" id="UP000318741">
    <property type="component" value="Chromosome"/>
</dbReference>
<gene>
    <name evidence="3" type="ORF">CA12_03300</name>
</gene>
<evidence type="ECO:0000259" key="1">
    <source>
        <dbReference type="Pfam" id="PF05943"/>
    </source>
</evidence>
<dbReference type="KEGG" id="acaf:CA12_03300"/>
<feature type="domain" description="TssC1 N-terminal" evidence="1">
    <location>
        <begin position="70"/>
        <end position="372"/>
    </location>
</feature>
<dbReference type="Pfam" id="PF05943">
    <property type="entry name" value="VipB"/>
    <property type="match status" value="1"/>
</dbReference>
<dbReference type="EMBL" id="CP036265">
    <property type="protein sequence ID" value="QDT14259.1"/>
    <property type="molecule type" value="Genomic_DNA"/>
</dbReference>
<evidence type="ECO:0000259" key="2">
    <source>
        <dbReference type="Pfam" id="PF18945"/>
    </source>
</evidence>
<dbReference type="RefSeq" id="WP_145356946.1">
    <property type="nucleotide sequence ID" value="NZ_CP036265.1"/>
</dbReference>
<dbReference type="AlphaFoldDB" id="A0A517P4F8"/>
<protein>
    <recommendedName>
        <fullName evidence="5">Type VI secretion protein, EvpB/VC_A0108 family</fullName>
    </recommendedName>
</protein>
<dbReference type="OrthoDB" id="9764000at2"/>
<proteinExistence type="predicted"/>
<reference evidence="3 4" key="1">
    <citation type="submission" date="2019-02" db="EMBL/GenBank/DDBJ databases">
        <title>Deep-cultivation of Planctomycetes and their phenomic and genomic characterization uncovers novel biology.</title>
        <authorList>
            <person name="Wiegand S."/>
            <person name="Jogler M."/>
            <person name="Boedeker C."/>
            <person name="Pinto D."/>
            <person name="Vollmers J."/>
            <person name="Rivas-Marin E."/>
            <person name="Kohn T."/>
            <person name="Peeters S.H."/>
            <person name="Heuer A."/>
            <person name="Rast P."/>
            <person name="Oberbeckmann S."/>
            <person name="Bunk B."/>
            <person name="Jeske O."/>
            <person name="Meyerdierks A."/>
            <person name="Storesund J.E."/>
            <person name="Kallscheuer N."/>
            <person name="Luecker S."/>
            <person name="Lage O.M."/>
            <person name="Pohl T."/>
            <person name="Merkel B.J."/>
            <person name="Hornburger P."/>
            <person name="Mueller R.-W."/>
            <person name="Bruemmer F."/>
            <person name="Labrenz M."/>
            <person name="Spormann A.M."/>
            <person name="Op den Camp H."/>
            <person name="Overmann J."/>
            <person name="Amann R."/>
            <person name="Jetten M.S.M."/>
            <person name="Mascher T."/>
            <person name="Medema M.H."/>
            <person name="Devos D.P."/>
            <person name="Kaster A.-K."/>
            <person name="Ovreas L."/>
            <person name="Rohde M."/>
            <person name="Galperin M.Y."/>
            <person name="Jogler C."/>
        </authorList>
    </citation>
    <scope>NUCLEOTIDE SEQUENCE [LARGE SCALE GENOMIC DNA]</scope>
    <source>
        <strain evidence="3 4">CA12</strain>
    </source>
</reference>
<name>A0A517P4F8_9PLAN</name>
<dbReference type="InterPro" id="IPR044032">
    <property type="entry name" value="TssC1_C"/>
</dbReference>
<evidence type="ECO:0000313" key="3">
    <source>
        <dbReference type="EMBL" id="QDT14259.1"/>
    </source>
</evidence>